<dbReference type="Pfam" id="PF21645">
    <property type="entry name" value="FakA-like_M"/>
    <property type="match status" value="1"/>
</dbReference>
<accession>A0A421NV19</accession>
<dbReference type="Gene3D" id="1.25.40.340">
    <property type="match status" value="1"/>
</dbReference>
<reference evidence="3" key="1">
    <citation type="submission" date="2016-11" db="EMBL/GenBank/DDBJ databases">
        <title>Genome sequence of Candidatus Phytoplasma solani strain SA-1.</title>
        <authorList>
            <person name="Haryono M."/>
            <person name="Samarzija I."/>
            <person name="Seruga Music M."/>
            <person name="Hogenhout S."/>
            <person name="Kuo C.-H."/>
        </authorList>
    </citation>
    <scope>NUCLEOTIDE SEQUENCE [LARGE SCALE GENOMIC DNA]</scope>
    <source>
        <strain evidence="3">SA-1</strain>
    </source>
</reference>
<dbReference type="InterPro" id="IPR036117">
    <property type="entry name" value="DhaL_dom_sf"/>
</dbReference>
<dbReference type="GO" id="GO:0006071">
    <property type="term" value="P:glycerol metabolic process"/>
    <property type="evidence" value="ECO:0007669"/>
    <property type="project" value="InterPro"/>
</dbReference>
<comment type="caution">
    <text evidence="2">The sequence shown here is derived from an EMBL/GenBank/DDBJ whole genome shotgun (WGS) entry which is preliminary data.</text>
</comment>
<proteinExistence type="predicted"/>
<dbReference type="PANTHER" id="PTHR33434:SF4">
    <property type="entry name" value="PHOSPHATASE PROTEIN"/>
    <property type="match status" value="1"/>
</dbReference>
<gene>
    <name evidence="2" type="ORF">PSSA1_v1c4990</name>
</gene>
<dbReference type="AlphaFoldDB" id="A0A421NV19"/>
<dbReference type="SMART" id="SM01121">
    <property type="entry name" value="Dak1_2"/>
    <property type="match status" value="1"/>
</dbReference>
<feature type="domain" description="DhaL" evidence="1">
    <location>
        <begin position="13"/>
        <end position="207"/>
    </location>
</feature>
<evidence type="ECO:0000259" key="1">
    <source>
        <dbReference type="PROSITE" id="PS51480"/>
    </source>
</evidence>
<dbReference type="GO" id="GO:0004371">
    <property type="term" value="F:glycerone kinase activity"/>
    <property type="evidence" value="ECO:0007669"/>
    <property type="project" value="InterPro"/>
</dbReference>
<dbReference type="SMART" id="SM01120">
    <property type="entry name" value="Dak2"/>
    <property type="match status" value="1"/>
</dbReference>
<protein>
    <submittedName>
        <fullName evidence="2">Dihydroxyacetone/glyceraldehyde kinase</fullName>
    </submittedName>
</protein>
<dbReference type="EMBL" id="MPBG01000007">
    <property type="protein sequence ID" value="RMI87876.1"/>
    <property type="molecule type" value="Genomic_DNA"/>
</dbReference>
<dbReference type="OrthoDB" id="9760324at2"/>
<dbReference type="InterPro" id="IPR048394">
    <property type="entry name" value="FakA-like_M"/>
</dbReference>
<dbReference type="InterPro" id="IPR033470">
    <property type="entry name" value="FakA-like_C"/>
</dbReference>
<keyword evidence="2" id="KW-0808">Transferase</keyword>
<dbReference type="InterPro" id="IPR004007">
    <property type="entry name" value="DhaL_dom"/>
</dbReference>
<organism evidence="2 3">
    <name type="scientific">Candidatus Phytoplasma solani</name>
    <dbReference type="NCBI Taxonomy" id="69896"/>
    <lineage>
        <taxon>Bacteria</taxon>
        <taxon>Bacillati</taxon>
        <taxon>Mycoplasmatota</taxon>
        <taxon>Mollicutes</taxon>
        <taxon>Acholeplasmatales</taxon>
        <taxon>Acholeplasmataceae</taxon>
        <taxon>Candidatus Phytoplasma</taxon>
        <taxon>16SrXII (Stolbur group)</taxon>
    </lineage>
</organism>
<dbReference type="Proteomes" id="UP000283896">
    <property type="component" value="Unassembled WGS sequence"/>
</dbReference>
<dbReference type="PANTHER" id="PTHR33434">
    <property type="entry name" value="DEGV DOMAIN-CONTAINING PROTEIN DR_1986-RELATED"/>
    <property type="match status" value="1"/>
</dbReference>
<dbReference type="InterPro" id="IPR050270">
    <property type="entry name" value="DegV_domain_contain"/>
</dbReference>
<dbReference type="STRING" id="69896.S284_00750"/>
<dbReference type="RefSeq" id="WP_122225552.1">
    <property type="nucleotide sequence ID" value="NZ_MPBG01000007.1"/>
</dbReference>
<dbReference type="Pfam" id="PF02734">
    <property type="entry name" value="Dak2"/>
    <property type="match status" value="1"/>
</dbReference>
<evidence type="ECO:0000313" key="3">
    <source>
        <dbReference type="Proteomes" id="UP000283896"/>
    </source>
</evidence>
<evidence type="ECO:0000313" key="2">
    <source>
        <dbReference type="EMBL" id="RMI87876.1"/>
    </source>
</evidence>
<name>A0A421NV19_9MOLU</name>
<dbReference type="SUPFAM" id="SSF101473">
    <property type="entry name" value="DhaL-like"/>
    <property type="match status" value="1"/>
</dbReference>
<dbReference type="InterPro" id="IPR019986">
    <property type="entry name" value="YloV-like"/>
</dbReference>
<keyword evidence="2" id="KW-0418">Kinase</keyword>
<dbReference type="NCBIfam" id="TIGR03599">
    <property type="entry name" value="YloV"/>
    <property type="match status" value="1"/>
</dbReference>
<dbReference type="Pfam" id="PF13684">
    <property type="entry name" value="FakA-like_C"/>
    <property type="match status" value="1"/>
</dbReference>
<dbReference type="PROSITE" id="PS51480">
    <property type="entry name" value="DHAL"/>
    <property type="match status" value="1"/>
</dbReference>
<keyword evidence="3" id="KW-1185">Reference proteome</keyword>
<sequence length="562" mass="63268">MHKNEIIANIDGILFKNMIINGAINLQNNYHKIDNLNVFPVPDRDTGTNMKITMMSGVASIKDLQSNSIVEVSQVLSKALLMGAKGNSGVILSQFFAGMADNFIKLQKSSINLEEFIQSLQSGYQKAYRSIIKPTEGTILTVFRESVNKTIQQKDEFRSVVDVVESFLTNAQATLDQTTNLLPVLKKAGVVDSGGAGFVEILKGVLYFLKEDQMIEMQDLSLQTQAAAYHIHNLGQVNIKYIYCTEYVFKLKNIQNLDLDKLKSYLLTKGDSLVLAQDQEILKIHIHTNKPGAILEKLLENGDLQVSKIDNMKEQHQKIINENQVADDKTIVSQVMTSKKNQYSLIVFAQDAKIKKLLVDFKIDHIINPSYFVKEELLQLIAKIDALHIIILPNNLEIFNDLTKSIIPANPEQKIIILPTKNIAQTYSALLSFDQSLDWNQNQEIIEKNIKNIQTGEIIATNPSTKNQSQNIAIDITKQSYLSICEGKIIATKPNKYEAISALLKKMIKPYQSFLTIFYNASLADTDELAKIEQYLEKNYDHLELEIIENAHGSAPYIVSLE</sequence>